<name>A0ABV2ZQA5_9ACTN</name>
<dbReference type="PANTHER" id="PTHR36180:SF2">
    <property type="entry name" value="BRO FAMILY PROTEIN"/>
    <property type="match status" value="1"/>
</dbReference>
<dbReference type="EMBL" id="JBEZVE010000017">
    <property type="protein sequence ID" value="MEU3784739.1"/>
    <property type="molecule type" value="Genomic_DNA"/>
</dbReference>
<comment type="caution">
    <text evidence="2">The sequence shown here is derived from an EMBL/GenBank/DDBJ whole genome shotgun (WGS) entry which is preliminary data.</text>
</comment>
<dbReference type="RefSeq" id="WP_361706245.1">
    <property type="nucleotide sequence ID" value="NZ_JBEZVE010000017.1"/>
</dbReference>
<feature type="domain" description="Bro-N" evidence="1">
    <location>
        <begin position="20"/>
        <end position="136"/>
    </location>
</feature>
<dbReference type="PROSITE" id="PS51750">
    <property type="entry name" value="BRO_N"/>
    <property type="match status" value="1"/>
</dbReference>
<organism evidence="2 3">
    <name type="scientific">Streptomyces sp. 900129855</name>
    <dbReference type="NCBI Taxonomy" id="3155129"/>
    <lineage>
        <taxon>Bacteria</taxon>
        <taxon>Bacillati</taxon>
        <taxon>Actinomycetota</taxon>
        <taxon>Actinomycetes</taxon>
        <taxon>Kitasatosporales</taxon>
        <taxon>Streptomycetaceae</taxon>
        <taxon>Streptomyces</taxon>
    </lineage>
</organism>
<gene>
    <name evidence="2" type="ORF">AB0E89_30075</name>
</gene>
<dbReference type="PANTHER" id="PTHR36180">
    <property type="entry name" value="DNA-BINDING PROTEIN-RELATED-RELATED"/>
    <property type="match status" value="1"/>
</dbReference>
<evidence type="ECO:0000313" key="2">
    <source>
        <dbReference type="EMBL" id="MEU3784739.1"/>
    </source>
</evidence>
<dbReference type="Proteomes" id="UP001550739">
    <property type="component" value="Unassembled WGS sequence"/>
</dbReference>
<sequence>MYEQNNTPPPDRSAAQQQDAIDINDFVFAATGARVRRLTMPDGTHWFPAVDVCKNLGYAHVGSTLRNVADAINFDSAERVLQRHRLDIPAGREWRRDMNLVNLQGLIRLVNGCTKPEAQPFKTWVSEVIATVQRDGSYSLEPAPLQPAPTGGMAYVMPQQVTDALVALEQRSIRTDELLRQINDSQKVMVEVLKDMAQTLRRPSDRARTVQAPELTPEQLLTNWKTRNLVVTEDIHTVAAHLAPALLHGGADYSVEEIAVCTGLTPDRVQDSLELLAEHGCVRQVGRAPDGAAFYVLP</sequence>
<keyword evidence="3" id="KW-1185">Reference proteome</keyword>
<dbReference type="Pfam" id="PF02498">
    <property type="entry name" value="Bro-N"/>
    <property type="match status" value="1"/>
</dbReference>
<protein>
    <submittedName>
        <fullName evidence="2">Bro-N domain-containing protein</fullName>
    </submittedName>
</protein>
<accession>A0ABV2ZQA5</accession>
<reference evidence="2 3" key="1">
    <citation type="submission" date="2024-06" db="EMBL/GenBank/DDBJ databases">
        <title>The Natural Products Discovery Center: Release of the First 8490 Sequenced Strains for Exploring Actinobacteria Biosynthetic Diversity.</title>
        <authorList>
            <person name="Kalkreuter E."/>
            <person name="Kautsar S.A."/>
            <person name="Yang D."/>
            <person name="Bader C.D."/>
            <person name="Teijaro C.N."/>
            <person name="Fluegel L."/>
            <person name="Davis C.M."/>
            <person name="Simpson J.R."/>
            <person name="Lauterbach L."/>
            <person name="Steele A.D."/>
            <person name="Gui C."/>
            <person name="Meng S."/>
            <person name="Li G."/>
            <person name="Viehrig K."/>
            <person name="Ye F."/>
            <person name="Su P."/>
            <person name="Kiefer A.F."/>
            <person name="Nichols A."/>
            <person name="Cepeda A.J."/>
            <person name="Yan W."/>
            <person name="Fan B."/>
            <person name="Jiang Y."/>
            <person name="Adhikari A."/>
            <person name="Zheng C.-J."/>
            <person name="Schuster L."/>
            <person name="Cowan T.M."/>
            <person name="Smanski M.J."/>
            <person name="Chevrette M.G."/>
            <person name="De Carvalho L.P.S."/>
            <person name="Shen B."/>
        </authorList>
    </citation>
    <scope>NUCLEOTIDE SEQUENCE [LARGE SCALE GENOMIC DNA]</scope>
    <source>
        <strain evidence="2 3">NPDC033843</strain>
    </source>
</reference>
<proteinExistence type="predicted"/>
<evidence type="ECO:0000259" key="1">
    <source>
        <dbReference type="PROSITE" id="PS51750"/>
    </source>
</evidence>
<dbReference type="SMART" id="SM01040">
    <property type="entry name" value="Bro-N"/>
    <property type="match status" value="1"/>
</dbReference>
<dbReference type="InterPro" id="IPR003497">
    <property type="entry name" value="BRO_N_domain"/>
</dbReference>
<evidence type="ECO:0000313" key="3">
    <source>
        <dbReference type="Proteomes" id="UP001550739"/>
    </source>
</evidence>